<proteinExistence type="predicted"/>
<evidence type="ECO:0000313" key="1">
    <source>
        <dbReference type="EMBL" id="AXV06763.1"/>
    </source>
</evidence>
<dbReference type="EMBL" id="CP031165">
    <property type="protein sequence ID" value="AXV06763.1"/>
    <property type="molecule type" value="Genomic_DNA"/>
</dbReference>
<gene>
    <name evidence="1" type="ORF">DVS28_a2079</name>
</gene>
<protein>
    <submittedName>
        <fullName evidence="1">Uncharacterized protein</fullName>
    </submittedName>
</protein>
<evidence type="ECO:0000313" key="2">
    <source>
        <dbReference type="Proteomes" id="UP000264006"/>
    </source>
</evidence>
<dbReference type="Proteomes" id="UP000264006">
    <property type="component" value="Chromosome"/>
</dbReference>
<name>A0A346XX16_9ACTN</name>
<sequence>MGLLDDLKGMFRREARAAKEWVDEVVGDANTELDRAERRISDDPEVAMGVTLDDIADGDAAFEAVRDRAEGRAVAPAAEAELGPEDGVVFTPSEDTPTQEPDADLPPIPGMAMARMWVQVSEDASERDDGFHALAVEDIVGPVVDEDWFAESFADAVQDLPEVSETIHPERELLLVKGPDLSAARARLLVAHLLAPRIGTDWRDRIGW</sequence>
<accession>A0A346XX16</accession>
<organism evidence="1 2">
    <name type="scientific">Euzebya pacifica</name>
    <dbReference type="NCBI Taxonomy" id="1608957"/>
    <lineage>
        <taxon>Bacteria</taxon>
        <taxon>Bacillati</taxon>
        <taxon>Actinomycetota</taxon>
        <taxon>Nitriliruptoria</taxon>
        <taxon>Euzebyales</taxon>
    </lineage>
</organism>
<dbReference type="RefSeq" id="WP_114591366.1">
    <property type="nucleotide sequence ID" value="NZ_CP031165.1"/>
</dbReference>
<keyword evidence="2" id="KW-1185">Reference proteome</keyword>
<dbReference type="AlphaFoldDB" id="A0A346XX16"/>
<dbReference type="OrthoDB" id="9822632at2"/>
<dbReference type="KEGG" id="euz:DVS28_a2079"/>
<reference evidence="1 2" key="1">
    <citation type="submission" date="2018-09" db="EMBL/GenBank/DDBJ databases">
        <title>Complete genome sequence of Euzebya sp. DY32-46 isolated from seawater of Pacific Ocean.</title>
        <authorList>
            <person name="Xu L."/>
            <person name="Wu Y.-H."/>
            <person name="Xu X.-W."/>
        </authorList>
    </citation>
    <scope>NUCLEOTIDE SEQUENCE [LARGE SCALE GENOMIC DNA]</scope>
    <source>
        <strain evidence="1 2">DY32-46</strain>
    </source>
</reference>